<accession>A0A382WSI1</accession>
<reference evidence="1" key="1">
    <citation type="submission" date="2018-05" db="EMBL/GenBank/DDBJ databases">
        <authorList>
            <person name="Lanie J.A."/>
            <person name="Ng W.-L."/>
            <person name="Kazmierczak K.M."/>
            <person name="Andrzejewski T.M."/>
            <person name="Davidsen T.M."/>
            <person name="Wayne K.J."/>
            <person name="Tettelin H."/>
            <person name="Glass J.I."/>
            <person name="Rusch D."/>
            <person name="Podicherti R."/>
            <person name="Tsui H.-C.T."/>
            <person name="Winkler M.E."/>
        </authorList>
    </citation>
    <scope>NUCLEOTIDE SEQUENCE</scope>
</reference>
<evidence type="ECO:0008006" key="2">
    <source>
        <dbReference type="Google" id="ProtNLM"/>
    </source>
</evidence>
<dbReference type="EMBL" id="UINC01162060">
    <property type="protein sequence ID" value="SVD61604.1"/>
    <property type="molecule type" value="Genomic_DNA"/>
</dbReference>
<name>A0A382WSI1_9ZZZZ</name>
<proteinExistence type="predicted"/>
<gene>
    <name evidence="1" type="ORF">METZ01_LOCUS414458</name>
</gene>
<protein>
    <recommendedName>
        <fullName evidence="2">Methyltransferase putative zinc binding domain-containing protein</fullName>
    </recommendedName>
</protein>
<feature type="non-terminal residue" evidence="1">
    <location>
        <position position="139"/>
    </location>
</feature>
<organism evidence="1">
    <name type="scientific">marine metagenome</name>
    <dbReference type="NCBI Taxonomy" id="408172"/>
    <lineage>
        <taxon>unclassified sequences</taxon>
        <taxon>metagenomes</taxon>
        <taxon>ecological metagenomes</taxon>
    </lineage>
</organism>
<dbReference type="AlphaFoldDB" id="A0A382WSI1"/>
<evidence type="ECO:0000313" key="1">
    <source>
        <dbReference type="EMBL" id="SVD61604.1"/>
    </source>
</evidence>
<sequence>MELLTQRTCCACSSDQSERVERIVSPVAAAQLDFDEFKEYWRGFRSRQCFFDYERCSTCGLLYCPSYFTQEALDALYASMDDNTAGEASDVLSRTQARYIDFLREHSSDAETYLEIGPDIGLSSRVALKGSTIRRAVFV</sequence>